<gene>
    <name evidence="4" type="ORF">GT019_05200</name>
</gene>
<dbReference type="InterPro" id="IPR036264">
    <property type="entry name" value="Bact_exopeptidase_dim_dom"/>
</dbReference>
<keyword evidence="5" id="KW-1185">Reference proteome</keyword>
<reference evidence="4 5" key="1">
    <citation type="submission" date="2020-01" db="EMBL/GenBank/DDBJ databases">
        <title>Paenibacillus soybeanensis sp. nov. isolated from the nodules of soybean (Glycine max(L.) Merr).</title>
        <authorList>
            <person name="Wang H."/>
        </authorList>
    </citation>
    <scope>NUCLEOTIDE SEQUENCE [LARGE SCALE GENOMIC DNA]</scope>
    <source>
        <strain evidence="4 5">T1</strain>
    </source>
</reference>
<organism evidence="4 5">
    <name type="scientific">Paenibacillus glycinis</name>
    <dbReference type="NCBI Taxonomy" id="2697035"/>
    <lineage>
        <taxon>Bacteria</taxon>
        <taxon>Bacillati</taxon>
        <taxon>Bacillota</taxon>
        <taxon>Bacilli</taxon>
        <taxon>Bacillales</taxon>
        <taxon>Paenibacillaceae</taxon>
        <taxon>Paenibacillus</taxon>
    </lineage>
</organism>
<dbReference type="InterPro" id="IPR011650">
    <property type="entry name" value="Peptidase_M20_dimer"/>
</dbReference>
<comment type="similarity">
    <text evidence="1">Belongs to the peptidase M20 family.</text>
</comment>
<dbReference type="Proteomes" id="UP000665561">
    <property type="component" value="Unassembled WGS sequence"/>
</dbReference>
<dbReference type="PIRSF" id="PIRSF001235">
    <property type="entry name" value="Amidase_carbamoylase"/>
    <property type="match status" value="1"/>
</dbReference>
<dbReference type="SUPFAM" id="SSF55031">
    <property type="entry name" value="Bacterial exopeptidase dimerisation domain"/>
    <property type="match status" value="1"/>
</dbReference>
<dbReference type="PANTHER" id="PTHR32494:SF5">
    <property type="entry name" value="ALLANTOATE AMIDOHYDROLASE"/>
    <property type="match status" value="1"/>
</dbReference>
<dbReference type="CDD" id="cd03884">
    <property type="entry name" value="M20_bAS"/>
    <property type="match status" value="1"/>
</dbReference>
<evidence type="ECO:0000259" key="3">
    <source>
        <dbReference type="Pfam" id="PF07687"/>
    </source>
</evidence>
<evidence type="ECO:0000256" key="1">
    <source>
        <dbReference type="ARBA" id="ARBA00006153"/>
    </source>
</evidence>
<dbReference type="NCBIfam" id="TIGR01879">
    <property type="entry name" value="hydantase"/>
    <property type="match status" value="1"/>
</dbReference>
<dbReference type="Pfam" id="PF07687">
    <property type="entry name" value="M20_dimer"/>
    <property type="match status" value="1"/>
</dbReference>
<dbReference type="RefSeq" id="WP_161741683.1">
    <property type="nucleotide sequence ID" value="NZ_JAAAMV010000002.1"/>
</dbReference>
<name>A0ABW9XKX5_9BACL</name>
<dbReference type="EC" id="3.5.-.-" evidence="4"/>
<proteinExistence type="inferred from homology"/>
<feature type="domain" description="Peptidase M20 dimerisation" evidence="3">
    <location>
        <begin position="212"/>
        <end position="306"/>
    </location>
</feature>
<dbReference type="Gene3D" id="3.30.70.360">
    <property type="match status" value="1"/>
</dbReference>
<dbReference type="NCBIfam" id="NF006771">
    <property type="entry name" value="PRK09290.1-5"/>
    <property type="match status" value="1"/>
</dbReference>
<protein>
    <submittedName>
        <fullName evidence="4">Hydantoinase/carbamoylase family amidase</fullName>
        <ecNumber evidence="4">3.5.-.-</ecNumber>
    </submittedName>
</protein>
<sequence>MEASEAYRSTTRLLERFSAVGADPEGGVTRLLYDAAWREAQRMVAGLMREAGLAVSVDEVGNVYGRLAGTDGAASSVLTGSHIDTVRRGGRYDGALGIAAAIAALSRLKREYGPPRRTLEAVSFCEEEGSRFPLAYWGSGHVTGGKRFDGSLDAVDSNGISLRAAMLEAGFDPEAGRLSRRSDIGAFAELHIEQGEVLERERCDIGIVDAIFGQRRYFVDVEGRAGHAGTTPMAIRADALAAAAEMIVWLRQAAVAAGDGLVATVGMLDAMPNVANVIPGKVRFSLDVRHRDEDALQAFCERTFAAFGDIADRNGVKASLTCWLAERPSPMDAKLQAEIARICADKGYSCRGIGSGAGHDAGLFAAVCRTAMIFVPSRGGISHAPEEDTAPEQLECGTDVLTGLLYALAYGEEEL</sequence>
<dbReference type="GO" id="GO:0016787">
    <property type="term" value="F:hydrolase activity"/>
    <property type="evidence" value="ECO:0007669"/>
    <property type="project" value="UniProtKB-KW"/>
</dbReference>
<evidence type="ECO:0000313" key="5">
    <source>
        <dbReference type="Proteomes" id="UP000665561"/>
    </source>
</evidence>
<dbReference type="Pfam" id="PF01546">
    <property type="entry name" value="Peptidase_M20"/>
    <property type="match status" value="1"/>
</dbReference>
<dbReference type="InterPro" id="IPR002933">
    <property type="entry name" value="Peptidase_M20"/>
</dbReference>
<dbReference type="EMBL" id="JAAAMV010000002">
    <property type="protein sequence ID" value="NBD23259.1"/>
    <property type="molecule type" value="Genomic_DNA"/>
</dbReference>
<evidence type="ECO:0000256" key="2">
    <source>
        <dbReference type="ARBA" id="ARBA00022801"/>
    </source>
</evidence>
<dbReference type="PANTHER" id="PTHR32494">
    <property type="entry name" value="ALLANTOATE DEIMINASE-RELATED"/>
    <property type="match status" value="1"/>
</dbReference>
<accession>A0ABW9XKX5</accession>
<comment type="caution">
    <text evidence="4">The sequence shown here is derived from an EMBL/GenBank/DDBJ whole genome shotgun (WGS) entry which is preliminary data.</text>
</comment>
<dbReference type="SUPFAM" id="SSF53187">
    <property type="entry name" value="Zn-dependent exopeptidases"/>
    <property type="match status" value="1"/>
</dbReference>
<keyword evidence="2 4" id="KW-0378">Hydrolase</keyword>
<evidence type="ECO:0000313" key="4">
    <source>
        <dbReference type="EMBL" id="NBD23259.1"/>
    </source>
</evidence>
<dbReference type="Gene3D" id="3.40.630.10">
    <property type="entry name" value="Zn peptidases"/>
    <property type="match status" value="1"/>
</dbReference>
<dbReference type="InterPro" id="IPR010158">
    <property type="entry name" value="Amidase_Cbmase"/>
</dbReference>